<dbReference type="KEGG" id="lgi:LOTGIDRAFT_231708"/>
<dbReference type="SMART" id="SM00328">
    <property type="entry name" value="BPI1"/>
    <property type="match status" value="1"/>
</dbReference>
<evidence type="ECO:0000259" key="5">
    <source>
        <dbReference type="SMART" id="SM00328"/>
    </source>
</evidence>
<dbReference type="CTD" id="20248680"/>
<feature type="domain" description="Lipid-binding serum glycoprotein C-terminal" evidence="6">
    <location>
        <begin position="271"/>
        <end position="479"/>
    </location>
</feature>
<proteinExistence type="inferred from homology"/>
<evidence type="ECO:0000256" key="4">
    <source>
        <dbReference type="SAM" id="SignalP"/>
    </source>
</evidence>
<name>V4C5M9_LOTGI</name>
<dbReference type="RefSeq" id="XP_009052399.1">
    <property type="nucleotide sequence ID" value="XM_009054151.1"/>
</dbReference>
<evidence type="ECO:0008006" key="9">
    <source>
        <dbReference type="Google" id="ProtNLM"/>
    </source>
</evidence>
<dbReference type="GO" id="GO:0005615">
    <property type="term" value="C:extracellular space"/>
    <property type="evidence" value="ECO:0007669"/>
    <property type="project" value="TreeGrafter"/>
</dbReference>
<dbReference type="HOGENOM" id="CLU_028970_3_2_1"/>
<dbReference type="GO" id="GO:0008289">
    <property type="term" value="F:lipid binding"/>
    <property type="evidence" value="ECO:0007669"/>
    <property type="project" value="InterPro"/>
</dbReference>
<dbReference type="InterPro" id="IPR032942">
    <property type="entry name" value="BPI/LBP/Plunc"/>
</dbReference>
<gene>
    <name evidence="7" type="ORF">LOTGIDRAFT_231708</name>
</gene>
<dbReference type="InterPro" id="IPR017943">
    <property type="entry name" value="Bactericidal_perm-incr_a/b_dom"/>
</dbReference>
<dbReference type="PANTHER" id="PTHR10504:SF131">
    <property type="entry name" value="BPI2 DOMAIN-CONTAINING PROTEIN"/>
    <property type="match status" value="1"/>
</dbReference>
<feature type="signal peptide" evidence="4">
    <location>
        <begin position="1"/>
        <end position="26"/>
    </location>
</feature>
<dbReference type="EMBL" id="KB201362">
    <property type="protein sequence ID" value="ESO96904.1"/>
    <property type="molecule type" value="Genomic_DNA"/>
</dbReference>
<evidence type="ECO:0000259" key="6">
    <source>
        <dbReference type="SMART" id="SM00329"/>
    </source>
</evidence>
<sequence>MKGCQKFLMLWSVIFVITLQFDDILSVKPGFQARITDKGLKYASTSAINALSKKLNGQKIPDQSGKSGGVSYTVSSMVITSFTKPASNIAVVPSTGLKWSVNGAGISMKGNWKYQYKKGWFKVSDHGRFDASVNGITFSLTMAIGKDGNGRPKISASGCSCDVSSVHIKFHGGASWIYNIFSGVIERKLKGILKSKMCSEAVDAVNTDGEKEMKKIPVNVELAKKFLLDYSLISSPSFSNSYMQTFHKGEIYWKGGKEDIPFQPADIPAIKSSSKMVYLWLSDYMANSMGYTAYKNSYLKYNLTAKDLPAGNRSILNTTCSGLFCIGKLIPQIGEKYPNCVVQVNMVANSAPKMVISPQAIQVDASGVLDLYAKKQSSPDIFLIKLNMTLGIDLKASLKGEILYTEVSNPRLIIGVLKSAVGVVSGPVIQSLIKFGVQLVVIPKLNNIGAKGLSLPITKEIKFKNSELILQKDSLMIASDIAYIPPKGDTPVTVSDLTELPHLNLKLDHMGKWYQLANKLKKPNTLNHVMEPLSQHNRKPSFQFIGNRFKNIMKPLLK</sequence>
<comment type="similarity">
    <text evidence="1">Belongs to the BPI/LBP/Plunc superfamily. BPI/LBP family.</text>
</comment>
<feature type="domain" description="Lipid-binding serum glycoprotein N-terminal" evidence="5">
    <location>
        <begin position="34"/>
        <end position="256"/>
    </location>
</feature>
<dbReference type="InterPro" id="IPR001124">
    <property type="entry name" value="Lipid-bd_serum_glycop_C"/>
</dbReference>
<evidence type="ECO:0000313" key="7">
    <source>
        <dbReference type="EMBL" id="ESO96904.1"/>
    </source>
</evidence>
<evidence type="ECO:0000256" key="1">
    <source>
        <dbReference type="ARBA" id="ARBA00007292"/>
    </source>
</evidence>
<dbReference type="Proteomes" id="UP000030746">
    <property type="component" value="Unassembled WGS sequence"/>
</dbReference>
<keyword evidence="2" id="KW-1015">Disulfide bond</keyword>
<reference evidence="7 8" key="1">
    <citation type="journal article" date="2013" name="Nature">
        <title>Insights into bilaterian evolution from three spiralian genomes.</title>
        <authorList>
            <person name="Simakov O."/>
            <person name="Marletaz F."/>
            <person name="Cho S.J."/>
            <person name="Edsinger-Gonzales E."/>
            <person name="Havlak P."/>
            <person name="Hellsten U."/>
            <person name="Kuo D.H."/>
            <person name="Larsson T."/>
            <person name="Lv J."/>
            <person name="Arendt D."/>
            <person name="Savage R."/>
            <person name="Osoegawa K."/>
            <person name="de Jong P."/>
            <person name="Grimwood J."/>
            <person name="Chapman J.A."/>
            <person name="Shapiro H."/>
            <person name="Aerts A."/>
            <person name="Otillar R.P."/>
            <person name="Terry A.Y."/>
            <person name="Boore J.L."/>
            <person name="Grigoriev I.V."/>
            <person name="Lindberg D.R."/>
            <person name="Seaver E.C."/>
            <person name="Weisblat D.A."/>
            <person name="Putnam N.H."/>
            <person name="Rokhsar D.S."/>
        </authorList>
    </citation>
    <scope>NUCLEOTIDE SEQUENCE [LARGE SCALE GENOMIC DNA]</scope>
</reference>
<evidence type="ECO:0000256" key="3">
    <source>
        <dbReference type="ARBA" id="ARBA00023180"/>
    </source>
</evidence>
<accession>V4C5M9</accession>
<evidence type="ECO:0000313" key="8">
    <source>
        <dbReference type="Proteomes" id="UP000030746"/>
    </source>
</evidence>
<dbReference type="STRING" id="225164.V4C5M9"/>
<dbReference type="SUPFAM" id="SSF55394">
    <property type="entry name" value="Bactericidal permeability-increasing protein, BPI"/>
    <property type="match status" value="2"/>
</dbReference>
<dbReference type="OrthoDB" id="10255543at2759"/>
<dbReference type="PANTHER" id="PTHR10504">
    <property type="entry name" value="BACTERICIDAL PERMEABILITY-INCREASING BPI PROTEIN-RELATED"/>
    <property type="match status" value="1"/>
</dbReference>
<dbReference type="Gene3D" id="3.15.20.10">
    <property type="entry name" value="Bactericidal permeability-increasing protein, domain 2"/>
    <property type="match status" value="1"/>
</dbReference>
<protein>
    <recommendedName>
        <fullName evidence="9">Bactericidal permeability-increasing protein</fullName>
    </recommendedName>
</protein>
<dbReference type="SMART" id="SM00329">
    <property type="entry name" value="BPI2"/>
    <property type="match status" value="1"/>
</dbReference>
<dbReference type="AlphaFoldDB" id="V4C5M9"/>
<dbReference type="InterPro" id="IPR017942">
    <property type="entry name" value="Lipid-bd_serum_glycop_N"/>
</dbReference>
<keyword evidence="4" id="KW-0732">Signal</keyword>
<dbReference type="GeneID" id="20248680"/>
<keyword evidence="8" id="KW-1185">Reference proteome</keyword>
<dbReference type="Gene3D" id="3.15.10.10">
    <property type="entry name" value="Bactericidal permeability-increasing protein, domain 1"/>
    <property type="match status" value="1"/>
</dbReference>
<keyword evidence="3" id="KW-0325">Glycoprotein</keyword>
<dbReference type="Pfam" id="PF02886">
    <property type="entry name" value="LBP_BPI_CETP_C"/>
    <property type="match status" value="1"/>
</dbReference>
<dbReference type="FunFam" id="3.15.10.10:FF:000001">
    <property type="entry name" value="phospholipid transfer protein-like"/>
    <property type="match status" value="1"/>
</dbReference>
<dbReference type="Pfam" id="PF01273">
    <property type="entry name" value="LBP_BPI_CETP"/>
    <property type="match status" value="1"/>
</dbReference>
<organism evidence="7 8">
    <name type="scientific">Lottia gigantea</name>
    <name type="common">Giant owl limpet</name>
    <dbReference type="NCBI Taxonomy" id="225164"/>
    <lineage>
        <taxon>Eukaryota</taxon>
        <taxon>Metazoa</taxon>
        <taxon>Spiralia</taxon>
        <taxon>Lophotrochozoa</taxon>
        <taxon>Mollusca</taxon>
        <taxon>Gastropoda</taxon>
        <taxon>Patellogastropoda</taxon>
        <taxon>Lottioidea</taxon>
        <taxon>Lottiidae</taxon>
        <taxon>Lottia</taxon>
    </lineage>
</organism>
<dbReference type="OMA" id="WKARKRF"/>
<feature type="chain" id="PRO_5004717895" description="Bactericidal permeability-increasing protein" evidence="4">
    <location>
        <begin position="27"/>
        <end position="558"/>
    </location>
</feature>
<evidence type="ECO:0000256" key="2">
    <source>
        <dbReference type="ARBA" id="ARBA00023157"/>
    </source>
</evidence>